<reference evidence="1" key="1">
    <citation type="submission" date="2018-10" db="EMBL/GenBank/DDBJ databases">
        <authorList>
            <consortium name="PulseNet: The National Subtyping Network for Foodborne Disease Surveillance"/>
            <person name="Tarr C.L."/>
            <person name="Trees E."/>
            <person name="Katz L.S."/>
            <person name="Carleton-Romer H.A."/>
            <person name="Stroika S."/>
            <person name="Kucerova Z."/>
            <person name="Roache K.F."/>
            <person name="Sabol A.L."/>
            <person name="Besser J."/>
            <person name="Gerner-Smidt P."/>
        </authorList>
    </citation>
    <scope>NUCLEOTIDE SEQUENCE [LARGE SCALE GENOMIC DNA]</scope>
    <source>
        <strain evidence="1">PNUSAS052121</strain>
    </source>
</reference>
<dbReference type="Pfam" id="PF13117">
    <property type="entry name" value="Cag12"/>
    <property type="match status" value="1"/>
</dbReference>
<dbReference type="EMBL" id="RWAH01000032">
    <property type="protein sequence ID" value="MMS79202.1"/>
    <property type="molecule type" value="Genomic_DNA"/>
</dbReference>
<organism evidence="1">
    <name type="scientific">Salmonella enterica</name>
    <name type="common">Salmonella choleraesuis</name>
    <dbReference type="NCBI Taxonomy" id="28901"/>
    <lineage>
        <taxon>Bacteria</taxon>
        <taxon>Pseudomonadati</taxon>
        <taxon>Pseudomonadota</taxon>
        <taxon>Gammaproteobacteria</taxon>
        <taxon>Enterobacterales</taxon>
        <taxon>Enterobacteriaceae</taxon>
        <taxon>Salmonella</taxon>
    </lineage>
</organism>
<comment type="caution">
    <text evidence="1">The sequence shown here is derived from an EMBL/GenBank/DDBJ whole genome shotgun (WGS) entry which is preliminary data.</text>
</comment>
<dbReference type="AlphaFoldDB" id="A0A403T5T5"/>
<dbReference type="InterPro" id="IPR025264">
    <property type="entry name" value="Cag12"/>
</dbReference>
<dbReference type="Proteomes" id="UP000839526">
    <property type="component" value="Unassembled WGS sequence"/>
</dbReference>
<sequence length="135" mass="14970">MINKIKAIMLVAIVTGCSSPPPPVSVDWDKAAEPLNTRLPQWSDNNVIVPSQTVNGKCISSISAQSFHDTIWSPAVFYAVAHSTRIVVTAQSGTDFFNAKNWLRHNGAKGVIEYQPVFNCLPYRETTIYFSRQSI</sequence>
<gene>
    <name evidence="1" type="ORF">D9O31_22465</name>
</gene>
<accession>A0A403T5T5</accession>
<protein>
    <submittedName>
        <fullName evidence="1">Cag pathogenicity island protein Cag12</fullName>
    </submittedName>
</protein>
<evidence type="ECO:0000313" key="1">
    <source>
        <dbReference type="EMBL" id="MMS79202.1"/>
    </source>
</evidence>
<dbReference type="PROSITE" id="PS51257">
    <property type="entry name" value="PROKAR_LIPOPROTEIN"/>
    <property type="match status" value="1"/>
</dbReference>
<name>A0A403T5T5_SALER</name>
<proteinExistence type="predicted"/>